<dbReference type="RefSeq" id="WP_138209783.1">
    <property type="nucleotide sequence ID" value="NZ_CBCRUQ010000004.1"/>
</dbReference>
<dbReference type="InterPro" id="IPR043131">
    <property type="entry name" value="BCAT-like_N"/>
</dbReference>
<dbReference type="CDD" id="cd00449">
    <property type="entry name" value="PLPDE_IV"/>
    <property type="match status" value="1"/>
</dbReference>
<dbReference type="PANTHER" id="PTHR42743:SF11">
    <property type="entry name" value="AMINODEOXYCHORISMATE LYASE"/>
    <property type="match status" value="1"/>
</dbReference>
<dbReference type="OrthoDB" id="9805628at2"/>
<evidence type="ECO:0000313" key="6">
    <source>
        <dbReference type="EMBL" id="VTQ87496.1"/>
    </source>
</evidence>
<evidence type="ECO:0000256" key="1">
    <source>
        <dbReference type="ARBA" id="ARBA00001933"/>
    </source>
</evidence>
<dbReference type="EC" id="2.6.1.42" evidence="6"/>
<dbReference type="SUPFAM" id="SSF56752">
    <property type="entry name" value="D-aminoacid aminotransferase-like PLP-dependent enzymes"/>
    <property type="match status" value="1"/>
</dbReference>
<dbReference type="InterPro" id="IPR050571">
    <property type="entry name" value="Class-IV_PLP-Dep_Aminotrnsfr"/>
</dbReference>
<keyword evidence="6" id="KW-0808">Transferase</keyword>
<evidence type="ECO:0000256" key="4">
    <source>
        <dbReference type="RuleBase" id="RU004106"/>
    </source>
</evidence>
<dbReference type="KEGG" id="hhw:NCTC503_01091"/>
<dbReference type="InterPro" id="IPR018300">
    <property type="entry name" value="Aminotrans_IV_CS"/>
</dbReference>
<dbReference type="PANTHER" id="PTHR42743">
    <property type="entry name" value="AMINO-ACID AMINOTRANSFERASE"/>
    <property type="match status" value="1"/>
</dbReference>
<dbReference type="AlphaFoldDB" id="A0A4U9R8U1"/>
<comment type="cofactor">
    <cofactor evidence="1 5">
        <name>pyridoxal 5'-phosphate</name>
        <dbReference type="ChEBI" id="CHEBI:597326"/>
    </cofactor>
</comment>
<sequence>MSSARKQFYIFNGSLEKEEKNLEEILNQGDIVYEVIRIIEGFPLFLKEHMDRLHNSCSLINIQCPIKQEEVFRHIRELSASNEIDFGNIKIVLNSNSLEYAIYFIPHYYPTEEEYEDGVKTILYNGERKNPNAKIVDMSFRKTVTEKIKKENAYEAILIDKNGNITEGSKSNIFMVKGDVVLTAPVEGVLPGITRNKIINVIKDLGISFEEKYVKDDEINSLQGLFISGTSPKVLPINKVETISFNPKNKIIIDIMKFFNKVIEEDIKFIKNNYFK</sequence>
<keyword evidence="6" id="KW-0032">Aminotransferase</keyword>
<reference evidence="6 7" key="1">
    <citation type="submission" date="2019-05" db="EMBL/GenBank/DDBJ databases">
        <authorList>
            <consortium name="Pathogen Informatics"/>
        </authorList>
    </citation>
    <scope>NUCLEOTIDE SEQUENCE [LARGE SCALE GENOMIC DNA]</scope>
    <source>
        <strain evidence="6 7">NCTC503</strain>
    </source>
</reference>
<keyword evidence="7" id="KW-1185">Reference proteome</keyword>
<dbReference type="Gene3D" id="3.20.10.10">
    <property type="entry name" value="D-amino Acid Aminotransferase, subunit A, domain 2"/>
    <property type="match status" value="1"/>
</dbReference>
<dbReference type="GO" id="GO:0005829">
    <property type="term" value="C:cytosol"/>
    <property type="evidence" value="ECO:0007669"/>
    <property type="project" value="TreeGrafter"/>
</dbReference>
<dbReference type="GO" id="GO:0046394">
    <property type="term" value="P:carboxylic acid biosynthetic process"/>
    <property type="evidence" value="ECO:0007669"/>
    <property type="project" value="UniProtKB-ARBA"/>
</dbReference>
<accession>A0A4U9R8U1</accession>
<evidence type="ECO:0000256" key="2">
    <source>
        <dbReference type="ARBA" id="ARBA00009320"/>
    </source>
</evidence>
<evidence type="ECO:0000256" key="5">
    <source>
        <dbReference type="RuleBase" id="RU004516"/>
    </source>
</evidence>
<comment type="similarity">
    <text evidence="2 4">Belongs to the class-IV pyridoxal-phosphate-dependent aminotransferase family.</text>
</comment>
<dbReference type="PROSITE" id="PS00770">
    <property type="entry name" value="AA_TRANSFER_CLASS_4"/>
    <property type="match status" value="1"/>
</dbReference>
<dbReference type="EMBL" id="LR590481">
    <property type="protein sequence ID" value="VTQ87496.1"/>
    <property type="molecule type" value="Genomic_DNA"/>
</dbReference>
<evidence type="ECO:0000256" key="3">
    <source>
        <dbReference type="ARBA" id="ARBA00022898"/>
    </source>
</evidence>
<dbReference type="Pfam" id="PF01063">
    <property type="entry name" value="Aminotran_4"/>
    <property type="match status" value="1"/>
</dbReference>
<name>A0A4U9R8U1_HATHI</name>
<dbReference type="InterPro" id="IPR043132">
    <property type="entry name" value="BCAT-like_C"/>
</dbReference>
<dbReference type="GO" id="GO:0004084">
    <property type="term" value="F:branched-chain-amino-acid transaminase activity"/>
    <property type="evidence" value="ECO:0007669"/>
    <property type="project" value="UniProtKB-EC"/>
</dbReference>
<keyword evidence="3 5" id="KW-0663">Pyridoxal phosphate</keyword>
<dbReference type="Gene3D" id="3.30.470.10">
    <property type="match status" value="1"/>
</dbReference>
<dbReference type="InterPro" id="IPR001544">
    <property type="entry name" value="Aminotrans_IV"/>
</dbReference>
<protein>
    <submittedName>
        <fullName evidence="6">Branched-chain amino acid aminotransferase</fullName>
        <ecNumber evidence="6">2.6.1.42</ecNumber>
    </submittedName>
</protein>
<dbReference type="Proteomes" id="UP000308489">
    <property type="component" value="Chromosome 1"/>
</dbReference>
<proteinExistence type="inferred from homology"/>
<evidence type="ECO:0000313" key="7">
    <source>
        <dbReference type="Proteomes" id="UP000308489"/>
    </source>
</evidence>
<dbReference type="InterPro" id="IPR036038">
    <property type="entry name" value="Aminotransferase-like"/>
</dbReference>
<gene>
    <name evidence="6" type="primary">ilvE_2</name>
    <name evidence="6" type="ORF">NCTC503_01091</name>
</gene>
<organism evidence="6 7">
    <name type="scientific">Hathewaya histolytica</name>
    <name type="common">Clostridium histolyticum</name>
    <dbReference type="NCBI Taxonomy" id="1498"/>
    <lineage>
        <taxon>Bacteria</taxon>
        <taxon>Bacillati</taxon>
        <taxon>Bacillota</taxon>
        <taxon>Clostridia</taxon>
        <taxon>Eubacteriales</taxon>
        <taxon>Clostridiaceae</taxon>
        <taxon>Hathewaya</taxon>
    </lineage>
</organism>